<name>D3BMY3_HETP5</name>
<organism evidence="2 3">
    <name type="scientific">Heterostelium pallidum (strain ATCC 26659 / Pp 5 / PN500)</name>
    <name type="common">Cellular slime mold</name>
    <name type="synonym">Polysphondylium pallidum</name>
    <dbReference type="NCBI Taxonomy" id="670386"/>
    <lineage>
        <taxon>Eukaryota</taxon>
        <taxon>Amoebozoa</taxon>
        <taxon>Evosea</taxon>
        <taxon>Eumycetozoa</taxon>
        <taxon>Dictyostelia</taxon>
        <taxon>Acytosteliales</taxon>
        <taxon>Acytosteliaceae</taxon>
        <taxon>Heterostelium</taxon>
    </lineage>
</organism>
<feature type="region of interest" description="Disordered" evidence="1">
    <location>
        <begin position="1"/>
        <end position="116"/>
    </location>
</feature>
<protein>
    <submittedName>
        <fullName evidence="2">Uncharacterized protein</fullName>
    </submittedName>
</protein>
<gene>
    <name evidence="2" type="ORF">PPL_12556</name>
</gene>
<keyword evidence="3" id="KW-1185">Reference proteome</keyword>
<dbReference type="RefSeq" id="XP_020429474.1">
    <property type="nucleotide sequence ID" value="XM_020583287.1"/>
</dbReference>
<evidence type="ECO:0000313" key="3">
    <source>
        <dbReference type="Proteomes" id="UP000001396"/>
    </source>
</evidence>
<feature type="compositionally biased region" description="Polar residues" evidence="1">
    <location>
        <begin position="56"/>
        <end position="71"/>
    </location>
</feature>
<evidence type="ECO:0000256" key="1">
    <source>
        <dbReference type="SAM" id="MobiDB-lite"/>
    </source>
</evidence>
<proteinExistence type="predicted"/>
<feature type="compositionally biased region" description="Low complexity" evidence="1">
    <location>
        <begin position="78"/>
        <end position="100"/>
    </location>
</feature>
<feature type="compositionally biased region" description="Low complexity" evidence="1">
    <location>
        <begin position="7"/>
        <end position="55"/>
    </location>
</feature>
<comment type="caution">
    <text evidence="2">The sequence shown here is derived from an EMBL/GenBank/DDBJ whole genome shotgun (WGS) entry which is preliminary data.</text>
</comment>
<accession>D3BMY3</accession>
<dbReference type="GeneID" id="31368023"/>
<evidence type="ECO:0000313" key="2">
    <source>
        <dbReference type="EMBL" id="EFA77345.1"/>
    </source>
</evidence>
<sequence length="321" mass="36606">MSTNIRGSNSGVPTTSTSGSGVSTNTTAANTNASVITSSTTATTTHHTSIRGTTTPNKTKSLRESASNINTSKDKIDNQQQQQQKQQQQQPDEQPIQSISKSTQLSKKHIRDQLEKKKEDIISRGIKPIMPHLEERFNNFFNNHLPELIVIYSELYEQWNTFKFMDDAQPYLSKTEQDCGLEASKVKKYTDIKTMNQLDTFLYLQLTANIIPLLGEILESLYVPLYTFSDSFEKQLSRINTMPSKKIPEAKVIKTQNAFKLKKYPNIEDYASFTDNLNYLIAYNRIDTVRSTLSTLISLYNFFSNNMSNFEEIISSFRNQQ</sequence>
<dbReference type="EMBL" id="ADBJ01000043">
    <property type="protein sequence ID" value="EFA77345.1"/>
    <property type="molecule type" value="Genomic_DNA"/>
</dbReference>
<dbReference type="InParanoid" id="D3BMY3"/>
<dbReference type="Proteomes" id="UP000001396">
    <property type="component" value="Unassembled WGS sequence"/>
</dbReference>
<reference evidence="2 3" key="1">
    <citation type="journal article" date="2011" name="Genome Res.">
        <title>Phylogeny-wide analysis of social amoeba genomes highlights ancient origins for complex intercellular communication.</title>
        <authorList>
            <person name="Heidel A.J."/>
            <person name="Lawal H.M."/>
            <person name="Felder M."/>
            <person name="Schilde C."/>
            <person name="Helps N.R."/>
            <person name="Tunggal B."/>
            <person name="Rivero F."/>
            <person name="John U."/>
            <person name="Schleicher M."/>
            <person name="Eichinger L."/>
            <person name="Platzer M."/>
            <person name="Noegel A.A."/>
            <person name="Schaap P."/>
            <person name="Gloeckner G."/>
        </authorList>
    </citation>
    <scope>NUCLEOTIDE SEQUENCE [LARGE SCALE GENOMIC DNA]</scope>
    <source>
        <strain evidence="3">ATCC 26659 / Pp 5 / PN500</strain>
    </source>
</reference>
<dbReference type="AlphaFoldDB" id="D3BMY3"/>